<dbReference type="RefSeq" id="WP_041155780.1">
    <property type="nucleotide sequence ID" value="NZ_CBCRVP010000002.1"/>
</dbReference>
<comment type="similarity">
    <text evidence="1">Belongs to the LysR transcriptional regulatory family.</text>
</comment>
<dbReference type="GO" id="GO:0003700">
    <property type="term" value="F:DNA-binding transcription factor activity"/>
    <property type="evidence" value="ECO:0007669"/>
    <property type="project" value="InterPro"/>
</dbReference>
<dbReference type="Pfam" id="PF00126">
    <property type="entry name" value="HTH_1"/>
    <property type="match status" value="1"/>
</dbReference>
<dbReference type="PANTHER" id="PTHR30118">
    <property type="entry name" value="HTH-TYPE TRANSCRIPTIONAL REGULATOR LEUO-RELATED"/>
    <property type="match status" value="1"/>
</dbReference>
<sequence length="318" mass="36237">MGMQKVNLAQVDLSLLFILKNLLEEKHVSNTAVLLNMSQPSVSRSLQKLRNLFHDELLVRTAHGYELTPKAEMIKQDLNAVLTGLEKLMYGQSFVPEKSQGTIRFYGLAPQVNMLLPRVVARIREKAPNMTVDIDSTPKRHFEALVTGDVHFVLSTSEPNSSEQNLYRMKIAHRDYRFLMSESHPLAEVEELTVEMLLECDFGQISLEGGKQLSIYNRFVELGVVDKQRKLSIPIQLSNFNAAPAIAEHSNVIFHLPTPFAKESCQGRKLITKAVPKAIRLDSESVYLYWHKRYHNDPMCQWVKSLFKDINGAENLEC</sequence>
<gene>
    <name evidence="6" type="ORF">SU60_12440</name>
</gene>
<dbReference type="SUPFAM" id="SSF53850">
    <property type="entry name" value="Periplasmic binding protein-like II"/>
    <property type="match status" value="1"/>
</dbReference>
<evidence type="ECO:0000256" key="2">
    <source>
        <dbReference type="ARBA" id="ARBA00023015"/>
    </source>
</evidence>
<dbReference type="SUPFAM" id="SSF46785">
    <property type="entry name" value="Winged helix' DNA-binding domain"/>
    <property type="match status" value="1"/>
</dbReference>
<feature type="domain" description="HTH lysR-type" evidence="5">
    <location>
        <begin position="11"/>
        <end position="68"/>
    </location>
</feature>
<dbReference type="EMBL" id="JXOK01000049">
    <property type="protein sequence ID" value="KIN10436.1"/>
    <property type="molecule type" value="Genomic_DNA"/>
</dbReference>
<name>A0A0C3HQM1_9VIBR</name>
<dbReference type="GO" id="GO:0003677">
    <property type="term" value="F:DNA binding"/>
    <property type="evidence" value="ECO:0007669"/>
    <property type="project" value="UniProtKB-KW"/>
</dbReference>
<dbReference type="Gene3D" id="3.40.190.10">
    <property type="entry name" value="Periplasmic binding protein-like II"/>
    <property type="match status" value="2"/>
</dbReference>
<evidence type="ECO:0000256" key="4">
    <source>
        <dbReference type="ARBA" id="ARBA00023163"/>
    </source>
</evidence>
<dbReference type="AlphaFoldDB" id="A0A0C3HQM1"/>
<dbReference type="Gene3D" id="1.10.10.10">
    <property type="entry name" value="Winged helix-like DNA-binding domain superfamily/Winged helix DNA-binding domain"/>
    <property type="match status" value="1"/>
</dbReference>
<dbReference type="InterPro" id="IPR050389">
    <property type="entry name" value="LysR-type_TF"/>
</dbReference>
<accession>A0A0C3HQM1</accession>
<comment type="caution">
    <text evidence="6">The sequence shown here is derived from an EMBL/GenBank/DDBJ whole genome shotgun (WGS) entry which is preliminary data.</text>
</comment>
<dbReference type="InterPro" id="IPR000847">
    <property type="entry name" value="LysR_HTH_N"/>
</dbReference>
<dbReference type="Proteomes" id="UP000031977">
    <property type="component" value="Unassembled WGS sequence"/>
</dbReference>
<dbReference type="PROSITE" id="PS50931">
    <property type="entry name" value="HTH_LYSR"/>
    <property type="match status" value="1"/>
</dbReference>
<evidence type="ECO:0000256" key="1">
    <source>
        <dbReference type="ARBA" id="ARBA00009437"/>
    </source>
</evidence>
<keyword evidence="3" id="KW-0238">DNA-binding</keyword>
<dbReference type="PANTHER" id="PTHR30118:SF15">
    <property type="entry name" value="TRANSCRIPTIONAL REGULATORY PROTEIN"/>
    <property type="match status" value="1"/>
</dbReference>
<protein>
    <submittedName>
        <fullName evidence="6">LysR family transcriptional regulator</fullName>
    </submittedName>
</protein>
<reference evidence="6 7" key="1">
    <citation type="submission" date="2015-01" db="EMBL/GenBank/DDBJ databases">
        <title>Draft genome of Vibrio mytili type strain CAIM 528.</title>
        <authorList>
            <person name="Gonzalez-Castillo A."/>
            <person name="Gomez-Gil B."/>
            <person name="Enciso-Ibarra J."/>
        </authorList>
    </citation>
    <scope>NUCLEOTIDE SEQUENCE [LARGE SCALE GENOMIC DNA]</scope>
    <source>
        <strain evidence="6 7">CAIM 528</strain>
    </source>
</reference>
<evidence type="ECO:0000313" key="7">
    <source>
        <dbReference type="Proteomes" id="UP000031977"/>
    </source>
</evidence>
<evidence type="ECO:0000259" key="5">
    <source>
        <dbReference type="PROSITE" id="PS50931"/>
    </source>
</evidence>
<dbReference type="Pfam" id="PF03466">
    <property type="entry name" value="LysR_substrate"/>
    <property type="match status" value="1"/>
</dbReference>
<dbReference type="InterPro" id="IPR036388">
    <property type="entry name" value="WH-like_DNA-bd_sf"/>
</dbReference>
<evidence type="ECO:0000313" key="6">
    <source>
        <dbReference type="EMBL" id="KIN10436.1"/>
    </source>
</evidence>
<keyword evidence="2" id="KW-0805">Transcription regulation</keyword>
<dbReference type="CDD" id="cd08417">
    <property type="entry name" value="PBP2_Nitroaromatics_like"/>
    <property type="match status" value="1"/>
</dbReference>
<dbReference type="InterPro" id="IPR005119">
    <property type="entry name" value="LysR_subst-bd"/>
</dbReference>
<dbReference type="InterPro" id="IPR037402">
    <property type="entry name" value="YidZ_PBP2"/>
</dbReference>
<organism evidence="6 7">
    <name type="scientific">Vibrio mytili</name>
    <dbReference type="NCBI Taxonomy" id="50718"/>
    <lineage>
        <taxon>Bacteria</taxon>
        <taxon>Pseudomonadati</taxon>
        <taxon>Pseudomonadota</taxon>
        <taxon>Gammaproteobacteria</taxon>
        <taxon>Vibrionales</taxon>
        <taxon>Vibrionaceae</taxon>
        <taxon>Vibrio</taxon>
    </lineage>
</organism>
<keyword evidence="7" id="KW-1185">Reference proteome</keyword>
<evidence type="ECO:0000256" key="3">
    <source>
        <dbReference type="ARBA" id="ARBA00023125"/>
    </source>
</evidence>
<keyword evidence="4" id="KW-0804">Transcription</keyword>
<proteinExistence type="inferred from homology"/>
<dbReference type="InterPro" id="IPR036390">
    <property type="entry name" value="WH_DNA-bd_sf"/>
</dbReference>